<evidence type="ECO:0000313" key="2">
    <source>
        <dbReference type="EMBL" id="KAK8944301.1"/>
    </source>
</evidence>
<dbReference type="Gene3D" id="1.10.238.10">
    <property type="entry name" value="EF-hand"/>
    <property type="match status" value="1"/>
</dbReference>
<keyword evidence="3" id="KW-1185">Reference proteome</keyword>
<sequence>MGQVLASILYKVYGKELQERQIRRICDRVFDRIKEDSGESGLTFENLYIAVLIIYNDMNKHLPGPHNDPPSKEKLRSMVQKYDLNLDGLLDRDEFADFIQRLAADTVTTVGRNLIIAVIVAPALALATKRSTERIPGLGKAVKHVPNSIYASAVTFAVLQLFSF</sequence>
<dbReference type="PANTHER" id="PTHR37754">
    <property type="entry name" value="CALCIUM ION-BINDING PROTEIN"/>
    <property type="match status" value="1"/>
</dbReference>
<protein>
    <recommendedName>
        <fullName evidence="1">EF-hand domain-containing protein</fullName>
    </recommendedName>
</protein>
<dbReference type="PANTHER" id="PTHR37754:SF4">
    <property type="entry name" value="EF-HAND DOMAIN-CONTAINING PROTEIN"/>
    <property type="match status" value="1"/>
</dbReference>
<evidence type="ECO:0000259" key="1">
    <source>
        <dbReference type="PROSITE" id="PS50222"/>
    </source>
</evidence>
<dbReference type="PROSITE" id="PS50222">
    <property type="entry name" value="EF_HAND_2"/>
    <property type="match status" value="1"/>
</dbReference>
<gene>
    <name evidence="2" type="ORF">KSP39_PZI008248</name>
</gene>
<dbReference type="GO" id="GO:0005509">
    <property type="term" value="F:calcium ion binding"/>
    <property type="evidence" value="ECO:0007669"/>
    <property type="project" value="InterPro"/>
</dbReference>
<dbReference type="Proteomes" id="UP001418222">
    <property type="component" value="Unassembled WGS sequence"/>
</dbReference>
<feature type="domain" description="EF-hand" evidence="1">
    <location>
        <begin position="70"/>
        <end position="105"/>
    </location>
</feature>
<comment type="caution">
    <text evidence="2">The sequence shown here is derived from an EMBL/GenBank/DDBJ whole genome shotgun (WGS) entry which is preliminary data.</text>
</comment>
<dbReference type="EMBL" id="JBBWWQ010000006">
    <property type="protein sequence ID" value="KAK8944301.1"/>
    <property type="molecule type" value="Genomic_DNA"/>
</dbReference>
<dbReference type="InterPro" id="IPR002048">
    <property type="entry name" value="EF_hand_dom"/>
</dbReference>
<dbReference type="SUPFAM" id="SSF47473">
    <property type="entry name" value="EF-hand"/>
    <property type="match status" value="1"/>
</dbReference>
<proteinExistence type="predicted"/>
<accession>A0AAP0G8A9</accession>
<name>A0AAP0G8A9_9ASPA</name>
<organism evidence="2 3">
    <name type="scientific">Platanthera zijinensis</name>
    <dbReference type="NCBI Taxonomy" id="2320716"/>
    <lineage>
        <taxon>Eukaryota</taxon>
        <taxon>Viridiplantae</taxon>
        <taxon>Streptophyta</taxon>
        <taxon>Embryophyta</taxon>
        <taxon>Tracheophyta</taxon>
        <taxon>Spermatophyta</taxon>
        <taxon>Magnoliopsida</taxon>
        <taxon>Liliopsida</taxon>
        <taxon>Asparagales</taxon>
        <taxon>Orchidaceae</taxon>
        <taxon>Orchidoideae</taxon>
        <taxon>Orchideae</taxon>
        <taxon>Orchidinae</taxon>
        <taxon>Platanthera</taxon>
    </lineage>
</organism>
<evidence type="ECO:0000313" key="3">
    <source>
        <dbReference type="Proteomes" id="UP001418222"/>
    </source>
</evidence>
<dbReference type="InterPro" id="IPR011992">
    <property type="entry name" value="EF-hand-dom_pair"/>
</dbReference>
<dbReference type="AlphaFoldDB" id="A0AAP0G8A9"/>
<reference evidence="2 3" key="1">
    <citation type="journal article" date="2022" name="Nat. Plants">
        <title>Genomes of leafy and leafless Platanthera orchids illuminate the evolution of mycoheterotrophy.</title>
        <authorList>
            <person name="Li M.H."/>
            <person name="Liu K.W."/>
            <person name="Li Z."/>
            <person name="Lu H.C."/>
            <person name="Ye Q.L."/>
            <person name="Zhang D."/>
            <person name="Wang J.Y."/>
            <person name="Li Y.F."/>
            <person name="Zhong Z.M."/>
            <person name="Liu X."/>
            <person name="Yu X."/>
            <person name="Liu D.K."/>
            <person name="Tu X.D."/>
            <person name="Liu B."/>
            <person name="Hao Y."/>
            <person name="Liao X.Y."/>
            <person name="Jiang Y.T."/>
            <person name="Sun W.H."/>
            <person name="Chen J."/>
            <person name="Chen Y.Q."/>
            <person name="Ai Y."/>
            <person name="Zhai J.W."/>
            <person name="Wu S.S."/>
            <person name="Zhou Z."/>
            <person name="Hsiao Y.Y."/>
            <person name="Wu W.L."/>
            <person name="Chen Y.Y."/>
            <person name="Lin Y.F."/>
            <person name="Hsu J.L."/>
            <person name="Li C.Y."/>
            <person name="Wang Z.W."/>
            <person name="Zhao X."/>
            <person name="Zhong W.Y."/>
            <person name="Ma X.K."/>
            <person name="Ma L."/>
            <person name="Huang J."/>
            <person name="Chen G.Z."/>
            <person name="Huang M.Z."/>
            <person name="Huang L."/>
            <person name="Peng D.H."/>
            <person name="Luo Y.B."/>
            <person name="Zou S.Q."/>
            <person name="Chen S.P."/>
            <person name="Lan S."/>
            <person name="Tsai W.C."/>
            <person name="Van de Peer Y."/>
            <person name="Liu Z.J."/>
        </authorList>
    </citation>
    <scope>NUCLEOTIDE SEQUENCE [LARGE SCALE GENOMIC DNA]</scope>
    <source>
        <strain evidence="2">Lor287</strain>
    </source>
</reference>